<evidence type="ECO:0000313" key="7">
    <source>
        <dbReference type="Proteomes" id="UP001143981"/>
    </source>
</evidence>
<dbReference type="FunFam" id="2.30.42.10:FF:000107">
    <property type="entry name" value="26S proteasome non-ATPase regulatory subunit 9"/>
    <property type="match status" value="1"/>
</dbReference>
<dbReference type="Proteomes" id="UP001143981">
    <property type="component" value="Unassembled WGS sequence"/>
</dbReference>
<dbReference type="PANTHER" id="PTHR12651:SF1">
    <property type="entry name" value="26S PROTEASOME NON-ATPASE REGULATORY SUBUNIT 9"/>
    <property type="match status" value="1"/>
</dbReference>
<keyword evidence="2" id="KW-0143">Chaperone</keyword>
<dbReference type="GO" id="GO:0005634">
    <property type="term" value="C:nucleus"/>
    <property type="evidence" value="ECO:0007669"/>
    <property type="project" value="TreeGrafter"/>
</dbReference>
<name>A0A9W8CXM5_9FUNG</name>
<dbReference type="OrthoDB" id="72325at2759"/>
<comment type="similarity">
    <text evidence="1">Belongs to the proteasome subunit p27 family.</text>
</comment>
<evidence type="ECO:0000313" key="6">
    <source>
        <dbReference type="EMBL" id="KAJ1732619.1"/>
    </source>
</evidence>
<dbReference type="Pfam" id="PF18265">
    <property type="entry name" value="Nas2_N"/>
    <property type="match status" value="1"/>
</dbReference>
<keyword evidence="7" id="KW-1185">Reference proteome</keyword>
<dbReference type="PANTHER" id="PTHR12651">
    <property type="entry name" value="26S PROTEASOME NON-ATPASE REGULATORY SUBUNIT 9"/>
    <property type="match status" value="1"/>
</dbReference>
<dbReference type="GO" id="GO:0005737">
    <property type="term" value="C:cytoplasm"/>
    <property type="evidence" value="ECO:0007669"/>
    <property type="project" value="TreeGrafter"/>
</dbReference>
<evidence type="ECO:0000256" key="2">
    <source>
        <dbReference type="ARBA" id="ARBA00023186"/>
    </source>
</evidence>
<dbReference type="Gene3D" id="6.10.140.1710">
    <property type="match status" value="1"/>
</dbReference>
<comment type="caution">
    <text evidence="6">The sequence shown here is derived from an EMBL/GenBank/DDBJ whole genome shotgun (WGS) entry which is preliminary data.</text>
</comment>
<keyword evidence="6" id="KW-0647">Proteasome</keyword>
<gene>
    <name evidence="6" type="primary">NAS2</name>
    <name evidence="6" type="ORF">LPJ61_001961</name>
</gene>
<proteinExistence type="inferred from homology"/>
<dbReference type="AlphaFoldDB" id="A0A9W8CXM5"/>
<dbReference type="Pfam" id="PF17820">
    <property type="entry name" value="PDZ_6"/>
    <property type="match status" value="1"/>
</dbReference>
<evidence type="ECO:0000256" key="3">
    <source>
        <dbReference type="ARBA" id="ARBA00068021"/>
    </source>
</evidence>
<dbReference type="EMBL" id="JANBOI010000209">
    <property type="protein sequence ID" value="KAJ1732619.1"/>
    <property type="molecule type" value="Genomic_DNA"/>
</dbReference>
<protein>
    <recommendedName>
        <fullName evidence="3">Probable 26S proteasome regulatory subunit p27</fullName>
    </recommendedName>
</protein>
<reference evidence="6" key="1">
    <citation type="submission" date="2022-07" db="EMBL/GenBank/DDBJ databases">
        <title>Phylogenomic reconstructions and comparative analyses of Kickxellomycotina fungi.</title>
        <authorList>
            <person name="Reynolds N.K."/>
            <person name="Stajich J.E."/>
            <person name="Barry K."/>
            <person name="Grigoriev I.V."/>
            <person name="Crous P."/>
            <person name="Smith M.E."/>
        </authorList>
    </citation>
    <scope>NUCLEOTIDE SEQUENCE</scope>
    <source>
        <strain evidence="6">BCRC 34381</strain>
    </source>
</reference>
<dbReference type="InterPro" id="IPR041489">
    <property type="entry name" value="PDZ_6"/>
</dbReference>
<dbReference type="InterPro" id="IPR040815">
    <property type="entry name" value="Nas2_N"/>
</dbReference>
<dbReference type="InterPro" id="IPR035269">
    <property type="entry name" value="PSMD9"/>
</dbReference>
<dbReference type="GO" id="GO:0070682">
    <property type="term" value="P:proteasome regulatory particle assembly"/>
    <property type="evidence" value="ECO:0007669"/>
    <property type="project" value="InterPro"/>
</dbReference>
<evidence type="ECO:0000259" key="5">
    <source>
        <dbReference type="Pfam" id="PF18265"/>
    </source>
</evidence>
<feature type="domain" description="PDZ" evidence="4">
    <location>
        <begin position="104"/>
        <end position="159"/>
    </location>
</feature>
<accession>A0A9W8CXM5</accession>
<evidence type="ECO:0000259" key="4">
    <source>
        <dbReference type="Pfam" id="PF17820"/>
    </source>
</evidence>
<sequence>MEKAQALLKQKDALENEIQQLEFDLRGHGVDRTESLVDHEGYPRADIDIVAVRQLRQALNCRQNDLRALMDDVASQLVSLHQSTKADAPAGLASAARQQPFARVSIVTPNSPASEAGLLVGDKIVCYGSVNASNHDNLKTLSAETIGNINKPMLVTVQRVVDGKPQTVDLTLRLRHGWGGESLLGCHILPLVS</sequence>
<dbReference type="SUPFAM" id="SSF50156">
    <property type="entry name" value="PDZ domain-like"/>
    <property type="match status" value="1"/>
</dbReference>
<dbReference type="Gene3D" id="2.30.42.10">
    <property type="match status" value="1"/>
</dbReference>
<dbReference type="InterPro" id="IPR036034">
    <property type="entry name" value="PDZ_sf"/>
</dbReference>
<dbReference type="GO" id="GO:0000502">
    <property type="term" value="C:proteasome complex"/>
    <property type="evidence" value="ECO:0007669"/>
    <property type="project" value="UniProtKB-KW"/>
</dbReference>
<organism evidence="6 7">
    <name type="scientific">Coemansia biformis</name>
    <dbReference type="NCBI Taxonomy" id="1286918"/>
    <lineage>
        <taxon>Eukaryota</taxon>
        <taxon>Fungi</taxon>
        <taxon>Fungi incertae sedis</taxon>
        <taxon>Zoopagomycota</taxon>
        <taxon>Kickxellomycotina</taxon>
        <taxon>Kickxellomycetes</taxon>
        <taxon>Kickxellales</taxon>
        <taxon>Kickxellaceae</taxon>
        <taxon>Coemansia</taxon>
    </lineage>
</organism>
<feature type="domain" description="Nas2 N-terminal" evidence="5">
    <location>
        <begin position="5"/>
        <end position="82"/>
    </location>
</feature>
<evidence type="ECO:0000256" key="1">
    <source>
        <dbReference type="ARBA" id="ARBA00005256"/>
    </source>
</evidence>